<feature type="domain" description="UVR" evidence="3">
    <location>
        <begin position="129"/>
        <end position="164"/>
    </location>
</feature>
<dbReference type="PANTHER" id="PTHR48439:SF1">
    <property type="entry name" value="HEMIMETHYLATED DNA-BINDING DOMAIN-CONTAINING PROTEIN"/>
    <property type="match status" value="1"/>
</dbReference>
<name>A0A1Y1HRT4_KLENI</name>
<dbReference type="OrthoDB" id="28868at2759"/>
<proteinExistence type="predicted"/>
<dbReference type="EMBL" id="DF236963">
    <property type="protein sequence ID" value="GAQ78548.1"/>
    <property type="molecule type" value="Genomic_DNA"/>
</dbReference>
<dbReference type="SMART" id="SM00992">
    <property type="entry name" value="YccV-like"/>
    <property type="match status" value="1"/>
</dbReference>
<organism evidence="4 5">
    <name type="scientific">Klebsormidium nitens</name>
    <name type="common">Green alga</name>
    <name type="synonym">Ulothrix nitens</name>
    <dbReference type="NCBI Taxonomy" id="105231"/>
    <lineage>
        <taxon>Eukaryota</taxon>
        <taxon>Viridiplantae</taxon>
        <taxon>Streptophyta</taxon>
        <taxon>Klebsormidiophyceae</taxon>
        <taxon>Klebsormidiales</taxon>
        <taxon>Klebsormidiaceae</taxon>
        <taxon>Klebsormidium</taxon>
    </lineage>
</organism>
<dbReference type="InterPro" id="IPR001943">
    <property type="entry name" value="UVR_dom"/>
</dbReference>
<dbReference type="InterPro" id="IPR011722">
    <property type="entry name" value="Hemimethylated_DNA-bd_dom"/>
</dbReference>
<evidence type="ECO:0000256" key="2">
    <source>
        <dbReference type="SAM" id="MobiDB-lite"/>
    </source>
</evidence>
<dbReference type="Pfam" id="PF02151">
    <property type="entry name" value="UVR"/>
    <property type="match status" value="1"/>
</dbReference>
<evidence type="ECO:0000259" key="3">
    <source>
        <dbReference type="PROSITE" id="PS50151"/>
    </source>
</evidence>
<dbReference type="PANTHER" id="PTHR48439">
    <property type="entry name" value="HEMIMETHYLATED DNA-BINDING DOMAIN-CONTAINING PROTEIN"/>
    <property type="match status" value="1"/>
</dbReference>
<protein>
    <submittedName>
        <fullName evidence="4">UVR domain containing protein</fullName>
    </submittedName>
</protein>
<accession>A0A1Y1HRT4</accession>
<feature type="coiled-coil region" evidence="1">
    <location>
        <begin position="118"/>
        <end position="145"/>
    </location>
</feature>
<gene>
    <name evidence="4" type="ORF">KFL_000140690</name>
</gene>
<dbReference type="AlphaFoldDB" id="A0A1Y1HRT4"/>
<dbReference type="GO" id="GO:0003677">
    <property type="term" value="F:DNA binding"/>
    <property type="evidence" value="ECO:0007669"/>
    <property type="project" value="InterPro"/>
</dbReference>
<keyword evidence="1" id="KW-0175">Coiled coil</keyword>
<evidence type="ECO:0000256" key="1">
    <source>
        <dbReference type="SAM" id="Coils"/>
    </source>
</evidence>
<dbReference type="InterPro" id="IPR036623">
    <property type="entry name" value="Hemimethylated_DNA-bd_sf"/>
</dbReference>
<evidence type="ECO:0000313" key="4">
    <source>
        <dbReference type="EMBL" id="GAQ78548.1"/>
    </source>
</evidence>
<reference evidence="4 5" key="1">
    <citation type="journal article" date="2014" name="Nat. Commun.">
        <title>Klebsormidium flaccidum genome reveals primary factors for plant terrestrial adaptation.</title>
        <authorList>
            <person name="Hori K."/>
            <person name="Maruyama F."/>
            <person name="Fujisawa T."/>
            <person name="Togashi T."/>
            <person name="Yamamoto N."/>
            <person name="Seo M."/>
            <person name="Sato S."/>
            <person name="Yamada T."/>
            <person name="Mori H."/>
            <person name="Tajima N."/>
            <person name="Moriyama T."/>
            <person name="Ikeuchi M."/>
            <person name="Watanabe M."/>
            <person name="Wada H."/>
            <person name="Kobayashi K."/>
            <person name="Saito M."/>
            <person name="Masuda T."/>
            <person name="Sasaki-Sekimoto Y."/>
            <person name="Mashiguchi K."/>
            <person name="Awai K."/>
            <person name="Shimojima M."/>
            <person name="Masuda S."/>
            <person name="Iwai M."/>
            <person name="Nobusawa T."/>
            <person name="Narise T."/>
            <person name="Kondo S."/>
            <person name="Saito H."/>
            <person name="Sato R."/>
            <person name="Murakawa M."/>
            <person name="Ihara Y."/>
            <person name="Oshima-Yamada Y."/>
            <person name="Ohtaka K."/>
            <person name="Satoh M."/>
            <person name="Sonobe K."/>
            <person name="Ishii M."/>
            <person name="Ohtani R."/>
            <person name="Kanamori-Sato M."/>
            <person name="Honoki R."/>
            <person name="Miyazaki D."/>
            <person name="Mochizuki H."/>
            <person name="Umetsu J."/>
            <person name="Higashi K."/>
            <person name="Shibata D."/>
            <person name="Kamiya Y."/>
            <person name="Sato N."/>
            <person name="Nakamura Y."/>
            <person name="Tabata S."/>
            <person name="Ida S."/>
            <person name="Kurokawa K."/>
            <person name="Ohta H."/>
        </authorList>
    </citation>
    <scope>NUCLEOTIDE SEQUENCE [LARGE SCALE GENOMIC DNA]</scope>
    <source>
        <strain evidence="4 5">NIES-2285</strain>
    </source>
</reference>
<dbReference type="InterPro" id="IPR053189">
    <property type="entry name" value="Clp_protease_adapter_ClpF"/>
</dbReference>
<dbReference type="Gene3D" id="2.30.30.390">
    <property type="entry name" value="Hemimethylated DNA-binding domain"/>
    <property type="match status" value="1"/>
</dbReference>
<dbReference type="Pfam" id="PF08755">
    <property type="entry name" value="YccV-like"/>
    <property type="match status" value="1"/>
</dbReference>
<dbReference type="PROSITE" id="PS50151">
    <property type="entry name" value="UVR"/>
    <property type="match status" value="1"/>
</dbReference>
<feature type="region of interest" description="Disordered" evidence="2">
    <location>
        <begin position="68"/>
        <end position="90"/>
    </location>
</feature>
<dbReference type="Proteomes" id="UP000054558">
    <property type="component" value="Unassembled WGS sequence"/>
</dbReference>
<keyword evidence="5" id="KW-1185">Reference proteome</keyword>
<dbReference type="SUPFAM" id="SSF141255">
    <property type="entry name" value="YccV-like"/>
    <property type="match status" value="1"/>
</dbReference>
<sequence>MAHLAKAAASQGLAGNSFLRGATPKINSAASRSPCSGCGGGPLLRRQQPLQKSLFGEGLVHNTAFGEGSRVRENNGGATCQSHEGDGARSMAGDFQGDSSVRNSFGNECTIIKTFRQELETKEDYQRLRCSLTELEEDLDRLVKAEKYEEAIELRDRVRMLALQKRMMEISVQPQTMYRIGDVIVHKKYGYRGVIYGHDLECSAPEGWQQQMKIDSLPEGRKQPFYHVLVDVRDRPGGMSTYVAQENMSVQPTPRPVLHPWTNMFFTSFDDGQYLPTKKLRSIYPDDW</sequence>
<dbReference type="NCBIfam" id="TIGR02097">
    <property type="entry name" value="yccV"/>
    <property type="match status" value="1"/>
</dbReference>
<evidence type="ECO:0000313" key="5">
    <source>
        <dbReference type="Proteomes" id="UP000054558"/>
    </source>
</evidence>